<dbReference type="Pfam" id="PF12631">
    <property type="entry name" value="MnmE_helical"/>
    <property type="match status" value="1"/>
</dbReference>
<feature type="non-terminal residue" evidence="2">
    <location>
        <position position="1"/>
    </location>
</feature>
<accession>X1RIT6</accession>
<protein>
    <recommendedName>
        <fullName evidence="1">MnmE helical domain-containing protein</fullName>
    </recommendedName>
</protein>
<dbReference type="Gene3D" id="1.20.120.430">
    <property type="entry name" value="tRNA modification GTPase MnmE domain 2"/>
    <property type="match status" value="1"/>
</dbReference>
<dbReference type="SUPFAM" id="SSF116878">
    <property type="entry name" value="TrmE connector domain"/>
    <property type="match status" value="1"/>
</dbReference>
<evidence type="ECO:0000259" key="1">
    <source>
        <dbReference type="Pfam" id="PF12631"/>
    </source>
</evidence>
<dbReference type="AlphaFoldDB" id="X1RIT6"/>
<dbReference type="EMBL" id="BARV01040588">
    <property type="protein sequence ID" value="GAI55454.1"/>
    <property type="molecule type" value="Genomic_DNA"/>
</dbReference>
<name>X1RIT6_9ZZZZ</name>
<feature type="domain" description="MnmE helical" evidence="1">
    <location>
        <begin position="1"/>
        <end position="60"/>
    </location>
</feature>
<organism evidence="2">
    <name type="scientific">marine sediment metagenome</name>
    <dbReference type="NCBI Taxonomy" id="412755"/>
    <lineage>
        <taxon>unclassified sequences</taxon>
        <taxon>metagenomes</taxon>
        <taxon>ecological metagenomes</taxon>
    </lineage>
</organism>
<proteinExistence type="predicted"/>
<comment type="caution">
    <text evidence="2">The sequence shown here is derived from an EMBL/GenBank/DDBJ whole genome shotgun (WGS) entry which is preliminary data.</text>
</comment>
<evidence type="ECO:0000313" key="2">
    <source>
        <dbReference type="EMBL" id="GAI55454.1"/>
    </source>
</evidence>
<gene>
    <name evidence="2" type="ORF">S06H3_61787</name>
</gene>
<dbReference type="InterPro" id="IPR025867">
    <property type="entry name" value="MnmE_helical"/>
</dbReference>
<dbReference type="InterPro" id="IPR027368">
    <property type="entry name" value="MnmE_dom2"/>
</dbReference>
<sequence length="63" mass="7090">RRHMELLTQTSREINHAVADVAAPLEVRAEYLRRASHALGRITGDVDVEDILDVVFSQFCIGK</sequence>
<reference evidence="2" key="1">
    <citation type="journal article" date="2014" name="Front. Microbiol.">
        <title>High frequency of phylogenetically diverse reductive dehalogenase-homologous genes in deep subseafloor sedimentary metagenomes.</title>
        <authorList>
            <person name="Kawai M."/>
            <person name="Futagami T."/>
            <person name="Toyoda A."/>
            <person name="Takaki Y."/>
            <person name="Nishi S."/>
            <person name="Hori S."/>
            <person name="Arai W."/>
            <person name="Tsubouchi T."/>
            <person name="Morono Y."/>
            <person name="Uchiyama I."/>
            <person name="Ito T."/>
            <person name="Fujiyama A."/>
            <person name="Inagaki F."/>
            <person name="Takami H."/>
        </authorList>
    </citation>
    <scope>NUCLEOTIDE SEQUENCE</scope>
    <source>
        <strain evidence="2">Expedition CK06-06</strain>
    </source>
</reference>